<dbReference type="STRING" id="1234409.C683_0923"/>
<dbReference type="SMART" id="SM00830">
    <property type="entry name" value="CM_2"/>
    <property type="match status" value="1"/>
</dbReference>
<keyword evidence="1" id="KW-0175">Coiled coil</keyword>
<dbReference type="SUPFAM" id="SSF48600">
    <property type="entry name" value="Chorismate mutase II"/>
    <property type="match status" value="1"/>
</dbReference>
<dbReference type="EMBL" id="AMYT01000019">
    <property type="protein sequence ID" value="EKU27145.1"/>
    <property type="molecule type" value="Genomic_DNA"/>
</dbReference>
<dbReference type="RefSeq" id="WP_009490615.1">
    <property type="nucleotide sequence ID" value="NZ_AMYT01000019.1"/>
</dbReference>
<keyword evidence="4" id="KW-1185">Reference proteome</keyword>
<feature type="coiled-coil region" evidence="1">
    <location>
        <begin position="4"/>
        <end position="38"/>
    </location>
</feature>
<dbReference type="Pfam" id="PF01817">
    <property type="entry name" value="CM_2"/>
    <property type="match status" value="1"/>
</dbReference>
<gene>
    <name evidence="3" type="ORF">C683_0923</name>
</gene>
<dbReference type="GO" id="GO:0004106">
    <property type="term" value="F:chorismate mutase activity"/>
    <property type="evidence" value="ECO:0007669"/>
    <property type="project" value="InterPro"/>
</dbReference>
<dbReference type="GO" id="GO:0046417">
    <property type="term" value="P:chorismate metabolic process"/>
    <property type="evidence" value="ECO:0007669"/>
    <property type="project" value="InterPro"/>
</dbReference>
<feature type="domain" description="Chorismate mutase" evidence="2">
    <location>
        <begin position="1"/>
        <end position="87"/>
    </location>
</feature>
<dbReference type="InterPro" id="IPR036263">
    <property type="entry name" value="Chorismate_II_sf"/>
</dbReference>
<dbReference type="Gene3D" id="1.20.59.10">
    <property type="entry name" value="Chorismate mutase"/>
    <property type="match status" value="1"/>
</dbReference>
<organism evidence="3 4">
    <name type="scientific">Catellicoccus marimammalium M35/04/3</name>
    <dbReference type="NCBI Taxonomy" id="1234409"/>
    <lineage>
        <taxon>Bacteria</taxon>
        <taxon>Bacillati</taxon>
        <taxon>Bacillota</taxon>
        <taxon>Bacilli</taxon>
        <taxon>Lactobacillales</taxon>
        <taxon>Enterococcaceae</taxon>
        <taxon>Catellicoccus</taxon>
    </lineage>
</organism>
<accession>K8Z8G0</accession>
<dbReference type="PATRIC" id="fig|1234409.3.peg.874"/>
<protein>
    <recommendedName>
        <fullName evidence="2">Chorismate mutase domain-containing protein</fullName>
    </recommendedName>
</protein>
<comment type="caution">
    <text evidence="3">The sequence shown here is derived from an EMBL/GenBank/DDBJ whole genome shotgun (WGS) entry which is preliminary data.</text>
</comment>
<reference evidence="3 4" key="1">
    <citation type="journal article" date="2013" name="Genome Announc.">
        <title>Draft Genome Sequence of Catellicoccus marimammalium, a Novel Species Commonly Found in Gull Feces.</title>
        <authorList>
            <person name="Weigand M.R."/>
            <person name="Ryu H."/>
            <person name="Bozcek L."/>
            <person name="Konstantinidis K.T."/>
            <person name="Santo Domingo J.W."/>
        </authorList>
    </citation>
    <scope>NUCLEOTIDE SEQUENCE [LARGE SCALE GENOMIC DNA]</scope>
    <source>
        <strain evidence="3 4">M35/04/3</strain>
    </source>
</reference>
<dbReference type="eggNOG" id="ENOG5033G1B">
    <property type="taxonomic scope" value="Bacteria"/>
</dbReference>
<dbReference type="InterPro" id="IPR002701">
    <property type="entry name" value="CM_II_prokaryot"/>
</dbReference>
<evidence type="ECO:0000313" key="3">
    <source>
        <dbReference type="EMBL" id="EKU27145.1"/>
    </source>
</evidence>
<name>K8Z8G0_9ENTE</name>
<dbReference type="AlphaFoldDB" id="K8Z8G0"/>
<evidence type="ECO:0000259" key="2">
    <source>
        <dbReference type="PROSITE" id="PS51168"/>
    </source>
</evidence>
<proteinExistence type="predicted"/>
<dbReference type="OrthoDB" id="9802281at2"/>
<dbReference type="InterPro" id="IPR036979">
    <property type="entry name" value="CM_dom_sf"/>
</dbReference>
<dbReference type="PROSITE" id="PS51168">
    <property type="entry name" value="CHORISMATE_MUT_2"/>
    <property type="match status" value="1"/>
</dbReference>
<evidence type="ECO:0000256" key="1">
    <source>
        <dbReference type="SAM" id="Coils"/>
    </source>
</evidence>
<evidence type="ECO:0000313" key="4">
    <source>
        <dbReference type="Proteomes" id="UP000016057"/>
    </source>
</evidence>
<sequence length="89" mass="10882">MDKLEEYRQEIDQLDEQIQRLLVQRRELTEQVGIYKREHQIPVEQEGREKEIYHNIATNYPIPVAEDLFEIYRKIIAVSKRQQEDEHCE</sequence>
<dbReference type="Proteomes" id="UP000016057">
    <property type="component" value="Unassembled WGS sequence"/>
</dbReference>